<dbReference type="OrthoDB" id="7481103at2759"/>
<organism evidence="1 2">
    <name type="scientific">Eumeta variegata</name>
    <name type="common">Bagworm moth</name>
    <name type="synonym">Eumeta japonica</name>
    <dbReference type="NCBI Taxonomy" id="151549"/>
    <lineage>
        <taxon>Eukaryota</taxon>
        <taxon>Metazoa</taxon>
        <taxon>Ecdysozoa</taxon>
        <taxon>Arthropoda</taxon>
        <taxon>Hexapoda</taxon>
        <taxon>Insecta</taxon>
        <taxon>Pterygota</taxon>
        <taxon>Neoptera</taxon>
        <taxon>Endopterygota</taxon>
        <taxon>Lepidoptera</taxon>
        <taxon>Glossata</taxon>
        <taxon>Ditrysia</taxon>
        <taxon>Tineoidea</taxon>
        <taxon>Psychidae</taxon>
        <taxon>Oiketicinae</taxon>
        <taxon>Eumeta</taxon>
    </lineage>
</organism>
<gene>
    <name evidence="1" type="ORF">EVAR_60435_1</name>
</gene>
<dbReference type="EMBL" id="BGZK01001989">
    <property type="protein sequence ID" value="GBP89293.1"/>
    <property type="molecule type" value="Genomic_DNA"/>
</dbReference>
<name>A0A4C1ZPZ1_EUMVA</name>
<sequence>MAFYFELMDGVCISYYKAANALSSPLGLPVSMGGGDRLLSGDLHTRLPLKKLTTAVDILEPFTTFIIRNRHVSTVPAGDGEREARRGPWHGTLSTTSFRATRGAVAGFVDLSTPDCS</sequence>
<dbReference type="AlphaFoldDB" id="A0A4C1ZPZ1"/>
<keyword evidence="2" id="KW-1185">Reference proteome</keyword>
<evidence type="ECO:0000313" key="2">
    <source>
        <dbReference type="Proteomes" id="UP000299102"/>
    </source>
</evidence>
<protein>
    <submittedName>
        <fullName evidence="1">Uncharacterized protein</fullName>
    </submittedName>
</protein>
<dbReference type="Proteomes" id="UP000299102">
    <property type="component" value="Unassembled WGS sequence"/>
</dbReference>
<proteinExistence type="predicted"/>
<comment type="caution">
    <text evidence="1">The sequence shown here is derived from an EMBL/GenBank/DDBJ whole genome shotgun (WGS) entry which is preliminary data.</text>
</comment>
<accession>A0A4C1ZPZ1</accession>
<evidence type="ECO:0000313" key="1">
    <source>
        <dbReference type="EMBL" id="GBP89293.1"/>
    </source>
</evidence>
<reference evidence="1 2" key="1">
    <citation type="journal article" date="2019" name="Commun. Biol.">
        <title>The bagworm genome reveals a unique fibroin gene that provides high tensile strength.</title>
        <authorList>
            <person name="Kono N."/>
            <person name="Nakamura H."/>
            <person name="Ohtoshi R."/>
            <person name="Tomita M."/>
            <person name="Numata K."/>
            <person name="Arakawa K."/>
        </authorList>
    </citation>
    <scope>NUCLEOTIDE SEQUENCE [LARGE SCALE GENOMIC DNA]</scope>
</reference>